<evidence type="ECO:0000256" key="4">
    <source>
        <dbReference type="ARBA" id="ARBA00037131"/>
    </source>
</evidence>
<dbReference type="Gene3D" id="3.40.50.12370">
    <property type="match status" value="1"/>
</dbReference>
<evidence type="ECO:0000256" key="1">
    <source>
        <dbReference type="ARBA" id="ARBA00004496"/>
    </source>
</evidence>
<dbReference type="InterPro" id="IPR006015">
    <property type="entry name" value="Universal_stress_UspA"/>
</dbReference>
<protein>
    <recommendedName>
        <fullName evidence="5">UspA domain-containing protein</fullName>
    </recommendedName>
</protein>
<dbReference type="PANTHER" id="PTHR47892:SF1">
    <property type="entry name" value="UNIVERSAL STRESS PROTEIN E"/>
    <property type="match status" value="1"/>
</dbReference>
<dbReference type="STRING" id="305900.GV64_13740"/>
<proteinExistence type="inferred from homology"/>
<name>A0A081KBY1_9GAMM</name>
<dbReference type="InterPro" id="IPR006016">
    <property type="entry name" value="UspA"/>
</dbReference>
<evidence type="ECO:0000313" key="6">
    <source>
        <dbReference type="EMBL" id="KEI71657.1"/>
    </source>
</evidence>
<reference evidence="6 7" key="1">
    <citation type="submission" date="2014-06" db="EMBL/GenBank/DDBJ databases">
        <title>Whole Genome Sequences of Three Symbiotic Endozoicomonas Bacteria.</title>
        <authorList>
            <person name="Neave M.J."/>
            <person name="Apprill A."/>
            <person name="Voolstra C.R."/>
        </authorList>
    </citation>
    <scope>NUCLEOTIDE SEQUENCE [LARGE SCALE GENOMIC DNA]</scope>
    <source>
        <strain evidence="6 7">DSM 22380</strain>
    </source>
</reference>
<dbReference type="Proteomes" id="UP000027997">
    <property type="component" value="Unassembled WGS sequence"/>
</dbReference>
<evidence type="ECO:0000259" key="5">
    <source>
        <dbReference type="Pfam" id="PF00582"/>
    </source>
</evidence>
<dbReference type="PRINTS" id="PR01438">
    <property type="entry name" value="UNVRSLSTRESS"/>
</dbReference>
<dbReference type="PANTHER" id="PTHR47892">
    <property type="entry name" value="UNIVERSAL STRESS PROTEIN E"/>
    <property type="match status" value="1"/>
</dbReference>
<evidence type="ECO:0000313" key="7">
    <source>
        <dbReference type="Proteomes" id="UP000027997"/>
    </source>
</evidence>
<comment type="caution">
    <text evidence="6">The sequence shown here is derived from an EMBL/GenBank/DDBJ whole genome shotgun (WGS) entry which is preliminary data.</text>
</comment>
<dbReference type="eggNOG" id="COG0589">
    <property type="taxonomic scope" value="Bacteria"/>
</dbReference>
<sequence>MRGITKVLAVVDTRKEEQLALERANQICRVTGAALHILAPNPKADGESMVRLEALAEPLMAEGREVYLHETWHDSVIETIIHVRQMERCHLVVKDAKLISALKKAFSTPEDWSLLRRCRVPVLLVQERSDWTKGKILAAINADPRDHYHSVLNQAILQYATDIADDFSSELHLATAYPTTMLAIQDQGDGLTDKNHYEKHCREYAREFNLNESHFHIEPGPTETMIPALLKEIDAKLLILGTHARTGISAIAIGNTAEQLISEVKTDILVLQPKHHMIPLERELSQ</sequence>
<dbReference type="SUPFAM" id="SSF52402">
    <property type="entry name" value="Adenine nucleotide alpha hydrolases-like"/>
    <property type="match status" value="2"/>
</dbReference>
<comment type="similarity">
    <text evidence="2">Belongs to the universal stress protein A family.</text>
</comment>
<evidence type="ECO:0000256" key="2">
    <source>
        <dbReference type="ARBA" id="ARBA00008791"/>
    </source>
</evidence>
<dbReference type="GO" id="GO:0005737">
    <property type="term" value="C:cytoplasm"/>
    <property type="evidence" value="ECO:0007669"/>
    <property type="project" value="UniProtKB-SubCell"/>
</dbReference>
<dbReference type="AlphaFoldDB" id="A0A081KBY1"/>
<keyword evidence="7" id="KW-1185">Reference proteome</keyword>
<feature type="domain" description="UspA" evidence="5">
    <location>
        <begin position="150"/>
        <end position="271"/>
    </location>
</feature>
<keyword evidence="3" id="KW-0963">Cytoplasm</keyword>
<accession>A0A081KBY1</accession>
<gene>
    <name evidence="6" type="ORF">GV64_13740</name>
</gene>
<organism evidence="6 7">
    <name type="scientific">Endozoicomonas elysicola</name>
    <dbReference type="NCBI Taxonomy" id="305900"/>
    <lineage>
        <taxon>Bacteria</taxon>
        <taxon>Pseudomonadati</taxon>
        <taxon>Pseudomonadota</taxon>
        <taxon>Gammaproteobacteria</taxon>
        <taxon>Oceanospirillales</taxon>
        <taxon>Endozoicomonadaceae</taxon>
        <taxon>Endozoicomonas</taxon>
    </lineage>
</organism>
<comment type="function">
    <text evidence="4">Required for resistance to DNA-damaging agents.</text>
</comment>
<comment type="subcellular location">
    <subcellularLocation>
        <location evidence="1">Cytoplasm</location>
    </subcellularLocation>
</comment>
<evidence type="ECO:0000256" key="3">
    <source>
        <dbReference type="ARBA" id="ARBA00022490"/>
    </source>
</evidence>
<dbReference type="EMBL" id="JOJP01000001">
    <property type="protein sequence ID" value="KEI71657.1"/>
    <property type="molecule type" value="Genomic_DNA"/>
</dbReference>
<dbReference type="RefSeq" id="WP_020583353.1">
    <property type="nucleotide sequence ID" value="NZ_JOJP01000001.1"/>
</dbReference>
<dbReference type="Pfam" id="PF00582">
    <property type="entry name" value="Usp"/>
    <property type="match status" value="1"/>
</dbReference>